<dbReference type="PROSITE" id="PS50995">
    <property type="entry name" value="HTH_MARR_2"/>
    <property type="match status" value="1"/>
</dbReference>
<keyword evidence="7" id="KW-1185">Reference proteome</keyword>
<keyword evidence="3" id="KW-0804">Transcription</keyword>
<dbReference type="PROSITE" id="PS01117">
    <property type="entry name" value="HTH_MARR_1"/>
    <property type="match status" value="1"/>
</dbReference>
<gene>
    <name evidence="6" type="ORF">BZB76_5123</name>
</gene>
<dbReference type="SMART" id="SM00347">
    <property type="entry name" value="HTH_MARR"/>
    <property type="match status" value="1"/>
</dbReference>
<evidence type="ECO:0000256" key="2">
    <source>
        <dbReference type="ARBA" id="ARBA00023125"/>
    </source>
</evidence>
<dbReference type="GO" id="GO:0003677">
    <property type="term" value="F:DNA binding"/>
    <property type="evidence" value="ECO:0007669"/>
    <property type="project" value="UniProtKB-KW"/>
</dbReference>
<dbReference type="InterPro" id="IPR000835">
    <property type="entry name" value="HTH_MarR-typ"/>
</dbReference>
<dbReference type="InterPro" id="IPR036388">
    <property type="entry name" value="WH-like_DNA-bd_sf"/>
</dbReference>
<keyword evidence="1" id="KW-0805">Transcription regulation</keyword>
<evidence type="ECO:0000313" key="6">
    <source>
        <dbReference type="EMBL" id="RKS72302.1"/>
    </source>
</evidence>
<evidence type="ECO:0000313" key="7">
    <source>
        <dbReference type="Proteomes" id="UP000274601"/>
    </source>
</evidence>
<dbReference type="Pfam" id="PF01047">
    <property type="entry name" value="MarR"/>
    <property type="match status" value="1"/>
</dbReference>
<dbReference type="EMBL" id="RBWU01000005">
    <property type="protein sequence ID" value="RKS72302.1"/>
    <property type="molecule type" value="Genomic_DNA"/>
</dbReference>
<reference evidence="6 7" key="1">
    <citation type="submission" date="2018-10" db="EMBL/GenBank/DDBJ databases">
        <title>Genomic Encyclopedia of Archaeal and Bacterial Type Strains, Phase II (KMG-II): from individual species to whole genera.</title>
        <authorList>
            <person name="Goeker M."/>
        </authorList>
    </citation>
    <scope>NUCLEOTIDE SEQUENCE [LARGE SCALE GENOMIC DNA]</scope>
    <source>
        <strain evidence="6 7">DSM 43383</strain>
    </source>
</reference>
<comment type="caution">
    <text evidence="6">The sequence shown here is derived from an EMBL/GenBank/DDBJ whole genome shotgun (WGS) entry which is preliminary data.</text>
</comment>
<organism evidence="6 7">
    <name type="scientific">Actinomadura pelletieri DSM 43383</name>
    <dbReference type="NCBI Taxonomy" id="1120940"/>
    <lineage>
        <taxon>Bacteria</taxon>
        <taxon>Bacillati</taxon>
        <taxon>Actinomycetota</taxon>
        <taxon>Actinomycetes</taxon>
        <taxon>Streptosporangiales</taxon>
        <taxon>Thermomonosporaceae</taxon>
        <taxon>Actinomadura</taxon>
    </lineage>
</organism>
<dbReference type="InterPro" id="IPR036390">
    <property type="entry name" value="WH_DNA-bd_sf"/>
</dbReference>
<dbReference type="InterPro" id="IPR052526">
    <property type="entry name" value="HTH-type_Bedaq_tolerance"/>
</dbReference>
<feature type="compositionally biased region" description="Low complexity" evidence="4">
    <location>
        <begin position="1"/>
        <end position="31"/>
    </location>
</feature>
<dbReference type="PANTHER" id="PTHR39515:SF2">
    <property type="entry name" value="HTH-TYPE TRANSCRIPTIONAL REGULATOR RV0880"/>
    <property type="match status" value="1"/>
</dbReference>
<proteinExistence type="predicted"/>
<dbReference type="Proteomes" id="UP000274601">
    <property type="component" value="Unassembled WGS sequence"/>
</dbReference>
<feature type="domain" description="HTH marR-type" evidence="5">
    <location>
        <begin position="45"/>
        <end position="183"/>
    </location>
</feature>
<protein>
    <submittedName>
        <fullName evidence="6">MarR family transcriptional regulator</fullName>
    </submittedName>
</protein>
<evidence type="ECO:0000256" key="4">
    <source>
        <dbReference type="SAM" id="MobiDB-lite"/>
    </source>
</evidence>
<dbReference type="AlphaFoldDB" id="A0A495QJG8"/>
<accession>A0A495QJG8</accession>
<dbReference type="InterPro" id="IPR023187">
    <property type="entry name" value="Tscrpt_reg_MarR-type_CS"/>
</dbReference>
<feature type="region of interest" description="Disordered" evidence="4">
    <location>
        <begin position="1"/>
        <end position="47"/>
    </location>
</feature>
<sequence length="187" mass="20644">MTAPMTGPKTEPGTQPETQPETEPETQPATEPEIRGRGDSGPGLAEELRISIARLSRRLRTLRRQAGGDPRADGPAPLTLTQFAALAAIERHGSMTPRELADHEKVQPPSMTRVIAFLEERGLVARSPHPTDGRQVVLNATEAGAELLADERRRKEAWLARRLTELTDEEREILRRAAPIIDKLSRS</sequence>
<dbReference type="PANTHER" id="PTHR39515">
    <property type="entry name" value="CONSERVED PROTEIN"/>
    <property type="match status" value="1"/>
</dbReference>
<evidence type="ECO:0000256" key="3">
    <source>
        <dbReference type="ARBA" id="ARBA00023163"/>
    </source>
</evidence>
<evidence type="ECO:0000256" key="1">
    <source>
        <dbReference type="ARBA" id="ARBA00023015"/>
    </source>
</evidence>
<name>A0A495QJG8_9ACTN</name>
<evidence type="ECO:0000259" key="5">
    <source>
        <dbReference type="PROSITE" id="PS50995"/>
    </source>
</evidence>
<keyword evidence="2" id="KW-0238">DNA-binding</keyword>
<dbReference type="PRINTS" id="PR00598">
    <property type="entry name" value="HTHMARR"/>
</dbReference>
<dbReference type="SUPFAM" id="SSF46785">
    <property type="entry name" value="Winged helix' DNA-binding domain"/>
    <property type="match status" value="1"/>
</dbReference>
<dbReference type="GO" id="GO:0003700">
    <property type="term" value="F:DNA-binding transcription factor activity"/>
    <property type="evidence" value="ECO:0007669"/>
    <property type="project" value="InterPro"/>
</dbReference>
<dbReference type="Gene3D" id="1.10.10.10">
    <property type="entry name" value="Winged helix-like DNA-binding domain superfamily/Winged helix DNA-binding domain"/>
    <property type="match status" value="1"/>
</dbReference>